<sequence>MAETIVSFEYVAALLKQTTVNPQLKTRRRHTIEDLEIDYGTQSDENLNVIQLRERVTECKKQLPTTITEGITLTDLLTVIGTANILHKTHT</sequence>
<evidence type="ECO:0000313" key="1">
    <source>
        <dbReference type="EMBL" id="CAG8580997.1"/>
    </source>
</evidence>
<proteinExistence type="predicted"/>
<dbReference type="Proteomes" id="UP000789572">
    <property type="component" value="Unassembled WGS sequence"/>
</dbReference>
<dbReference type="EMBL" id="CAJVPJ010001207">
    <property type="protein sequence ID" value="CAG8580997.1"/>
    <property type="molecule type" value="Genomic_DNA"/>
</dbReference>
<evidence type="ECO:0000313" key="2">
    <source>
        <dbReference type="Proteomes" id="UP000789572"/>
    </source>
</evidence>
<keyword evidence="2" id="KW-1185">Reference proteome</keyword>
<comment type="caution">
    <text evidence="1">The sequence shown here is derived from an EMBL/GenBank/DDBJ whole genome shotgun (WGS) entry which is preliminary data.</text>
</comment>
<gene>
    <name evidence="1" type="ORF">POCULU_LOCUS6489</name>
</gene>
<feature type="non-terminal residue" evidence="1">
    <location>
        <position position="91"/>
    </location>
</feature>
<dbReference type="AlphaFoldDB" id="A0A9N9BZ66"/>
<reference evidence="1" key="1">
    <citation type="submission" date="2021-06" db="EMBL/GenBank/DDBJ databases">
        <authorList>
            <person name="Kallberg Y."/>
            <person name="Tangrot J."/>
            <person name="Rosling A."/>
        </authorList>
    </citation>
    <scope>NUCLEOTIDE SEQUENCE</scope>
    <source>
        <strain evidence="1">IA702</strain>
    </source>
</reference>
<name>A0A9N9BZ66_9GLOM</name>
<accession>A0A9N9BZ66</accession>
<organism evidence="1 2">
    <name type="scientific">Paraglomus occultum</name>
    <dbReference type="NCBI Taxonomy" id="144539"/>
    <lineage>
        <taxon>Eukaryota</taxon>
        <taxon>Fungi</taxon>
        <taxon>Fungi incertae sedis</taxon>
        <taxon>Mucoromycota</taxon>
        <taxon>Glomeromycotina</taxon>
        <taxon>Glomeromycetes</taxon>
        <taxon>Paraglomerales</taxon>
        <taxon>Paraglomeraceae</taxon>
        <taxon>Paraglomus</taxon>
    </lineage>
</organism>
<protein>
    <submittedName>
        <fullName evidence="1">4774_t:CDS:1</fullName>
    </submittedName>
</protein>